<accession>A0AAV1XW82</accession>
<evidence type="ECO:0000313" key="2">
    <source>
        <dbReference type="EMBL" id="CAL0325335.1"/>
    </source>
</evidence>
<name>A0AAV1XW82_LUPLU</name>
<reference evidence="2 3" key="1">
    <citation type="submission" date="2024-03" db="EMBL/GenBank/DDBJ databases">
        <authorList>
            <person name="Martinez-Hernandez J."/>
        </authorList>
    </citation>
    <scope>NUCLEOTIDE SEQUENCE [LARGE SCALE GENOMIC DNA]</scope>
</reference>
<proteinExistence type="predicted"/>
<gene>
    <name evidence="2" type="ORF">LLUT_LOCUS26395</name>
</gene>
<feature type="region of interest" description="Disordered" evidence="1">
    <location>
        <begin position="1"/>
        <end position="23"/>
    </location>
</feature>
<dbReference type="EMBL" id="CAXHTB010000018">
    <property type="protein sequence ID" value="CAL0325335.1"/>
    <property type="molecule type" value="Genomic_DNA"/>
</dbReference>
<evidence type="ECO:0000313" key="3">
    <source>
        <dbReference type="Proteomes" id="UP001497480"/>
    </source>
</evidence>
<dbReference type="Proteomes" id="UP001497480">
    <property type="component" value="Unassembled WGS sequence"/>
</dbReference>
<comment type="caution">
    <text evidence="2">The sequence shown here is derived from an EMBL/GenBank/DDBJ whole genome shotgun (WGS) entry which is preliminary data.</text>
</comment>
<keyword evidence="3" id="KW-1185">Reference proteome</keyword>
<sequence length="84" mass="9326">MFSARPSNSSLPLANSDGSGRGWKENSVVIWLPRRLLPRQSPMRILGSHPTRQIPAIKSIGSLARNFSRDFPHNLGHLVVVLDN</sequence>
<protein>
    <submittedName>
        <fullName evidence="2">Uncharacterized protein</fullName>
    </submittedName>
</protein>
<evidence type="ECO:0000256" key="1">
    <source>
        <dbReference type="SAM" id="MobiDB-lite"/>
    </source>
</evidence>
<feature type="compositionally biased region" description="Polar residues" evidence="1">
    <location>
        <begin position="1"/>
        <end position="18"/>
    </location>
</feature>
<organism evidence="2 3">
    <name type="scientific">Lupinus luteus</name>
    <name type="common">European yellow lupine</name>
    <dbReference type="NCBI Taxonomy" id="3873"/>
    <lineage>
        <taxon>Eukaryota</taxon>
        <taxon>Viridiplantae</taxon>
        <taxon>Streptophyta</taxon>
        <taxon>Embryophyta</taxon>
        <taxon>Tracheophyta</taxon>
        <taxon>Spermatophyta</taxon>
        <taxon>Magnoliopsida</taxon>
        <taxon>eudicotyledons</taxon>
        <taxon>Gunneridae</taxon>
        <taxon>Pentapetalae</taxon>
        <taxon>rosids</taxon>
        <taxon>fabids</taxon>
        <taxon>Fabales</taxon>
        <taxon>Fabaceae</taxon>
        <taxon>Papilionoideae</taxon>
        <taxon>50 kb inversion clade</taxon>
        <taxon>genistoids sensu lato</taxon>
        <taxon>core genistoids</taxon>
        <taxon>Genisteae</taxon>
        <taxon>Lupinus</taxon>
    </lineage>
</organism>
<dbReference type="AlphaFoldDB" id="A0AAV1XW82"/>